<evidence type="ECO:0000313" key="3">
    <source>
        <dbReference type="Proteomes" id="UP000252458"/>
    </source>
</evidence>
<comment type="caution">
    <text evidence="2">The sequence shown here is derived from an EMBL/GenBank/DDBJ whole genome shotgun (WGS) entry which is preliminary data.</text>
</comment>
<name>A0A365QJ48_9BURK</name>
<evidence type="ECO:0000256" key="1">
    <source>
        <dbReference type="SAM" id="Coils"/>
    </source>
</evidence>
<gene>
    <name evidence="2" type="ORF">DPV79_38775</name>
</gene>
<dbReference type="RefSeq" id="WP_113047892.1">
    <property type="nucleotide sequence ID" value="NZ_QMFZ01000062.1"/>
</dbReference>
<dbReference type="EMBL" id="QMFZ01000062">
    <property type="protein sequence ID" value="RBB32313.1"/>
    <property type="molecule type" value="Genomic_DNA"/>
</dbReference>
<feature type="coiled-coil region" evidence="1">
    <location>
        <begin position="387"/>
        <end position="434"/>
    </location>
</feature>
<protein>
    <recommendedName>
        <fullName evidence="4">Rad50/SbcC-type AAA domain-containing protein</fullName>
    </recommendedName>
</protein>
<accession>A0A365QJ48</accession>
<proteinExistence type="predicted"/>
<keyword evidence="1" id="KW-0175">Coiled coil</keyword>
<organism evidence="2 3">
    <name type="scientific">Burkholderia reimsis</name>
    <dbReference type="NCBI Taxonomy" id="2234132"/>
    <lineage>
        <taxon>Bacteria</taxon>
        <taxon>Pseudomonadati</taxon>
        <taxon>Pseudomonadota</taxon>
        <taxon>Betaproteobacteria</taxon>
        <taxon>Burkholderiales</taxon>
        <taxon>Burkholderiaceae</taxon>
        <taxon>Burkholderia</taxon>
    </lineage>
</organism>
<feature type="coiled-coil region" evidence="1">
    <location>
        <begin position="220"/>
        <end position="275"/>
    </location>
</feature>
<sequence>MKLLSLQISPRGEHGLGSTRLDFADEVTQLFGPNGSGKTPVVQSIVYCLGYPVKFRADIVARCEKATLEIECGGARYTLTRVYSANMLDVEVIEPSGTRQQFFNERDYSAYLFDLLKLPSPNLVSSSNIATKPYMATLLPFFYLDQDDGYGAFYAPPSSFIKDQHTEMLRLLARLPCKNSFDSKKDLLAAKRELDRLDQMVLDRRRAADGSATASDPDSLRDVTGKLVKFRTEMDRLQQTGVTNTAAVAALEQLIGERRRNLRDLEAEVAEIDKRSVNMAQIVSEIEEEVATLNLNEEAKRVFASFNEICGVEGGGLFAFSTESYAKNLLYLRDQIKDLERISVHNALRKESFLQQQQQVRLHISDLENQRDASANSSVAQATRSALDSLTSQVLDLEMRKRDIERAELLGKRLAEAIEQRDKAIDRVQALTRDAEMTPGVVKLRVAIKDALLKWLDILQTSNVSDDIRFKDDFIPTFGSESLAQLKGSTKVRVVLAYHAAVIQALAELNGEVPLRFLILDTPKQHEIHDIDLGRYINELKRFGHDYGFQIVFSATEYRHDGDSSDIEWTAMFSGERHEMFLGSPAANHDV</sequence>
<evidence type="ECO:0008006" key="4">
    <source>
        <dbReference type="Google" id="ProtNLM"/>
    </source>
</evidence>
<keyword evidence="3" id="KW-1185">Reference proteome</keyword>
<evidence type="ECO:0000313" key="2">
    <source>
        <dbReference type="EMBL" id="RBB32313.1"/>
    </source>
</evidence>
<dbReference type="AlphaFoldDB" id="A0A365QJ48"/>
<dbReference type="InterPro" id="IPR027417">
    <property type="entry name" value="P-loop_NTPase"/>
</dbReference>
<dbReference type="Proteomes" id="UP000252458">
    <property type="component" value="Unassembled WGS sequence"/>
</dbReference>
<dbReference type="Gene3D" id="3.40.50.300">
    <property type="entry name" value="P-loop containing nucleotide triphosphate hydrolases"/>
    <property type="match status" value="1"/>
</dbReference>
<dbReference type="SUPFAM" id="SSF52540">
    <property type="entry name" value="P-loop containing nucleoside triphosphate hydrolases"/>
    <property type="match status" value="1"/>
</dbReference>
<reference evidence="2 3" key="1">
    <citation type="submission" date="2018-06" db="EMBL/GenBank/DDBJ databases">
        <title>Draft genome sequence of Burkholderia reimsis strain BE51 isolated from a French agricultural soil.</title>
        <authorList>
            <person name="Esmaeel Q."/>
        </authorList>
    </citation>
    <scope>NUCLEOTIDE SEQUENCE [LARGE SCALE GENOMIC DNA]</scope>
    <source>
        <strain evidence="2 3">BE51</strain>
    </source>
</reference>